<evidence type="ECO:0000256" key="6">
    <source>
        <dbReference type="ARBA" id="ARBA00022723"/>
    </source>
</evidence>
<protein>
    <recommendedName>
        <fullName evidence="5">5'-deoxynucleotidase</fullName>
        <ecNumber evidence="5">3.1.3.89</ecNumber>
    </recommendedName>
</protein>
<dbReference type="Gene3D" id="1.10.3210.10">
    <property type="entry name" value="Hypothetical protein af1432"/>
    <property type="match status" value="1"/>
</dbReference>
<dbReference type="AlphaFoldDB" id="A0A1I3F3K1"/>
<keyword evidence="10" id="KW-1185">Reference proteome</keyword>
<comment type="cofactor">
    <cofactor evidence="2">
        <name>Mn(2+)</name>
        <dbReference type="ChEBI" id="CHEBI:29035"/>
    </cofactor>
</comment>
<evidence type="ECO:0000256" key="1">
    <source>
        <dbReference type="ARBA" id="ARBA00001638"/>
    </source>
</evidence>
<reference evidence="9 10" key="1">
    <citation type="submission" date="2016-10" db="EMBL/GenBank/DDBJ databases">
        <authorList>
            <person name="de Groot N.N."/>
        </authorList>
    </citation>
    <scope>NUCLEOTIDE SEQUENCE [LARGE SCALE GENOMIC DNA]</scope>
    <source>
        <strain evidence="9 10">CGMCC 1.11030</strain>
    </source>
</reference>
<evidence type="ECO:0000313" key="9">
    <source>
        <dbReference type="EMBL" id="SFI05819.1"/>
    </source>
</evidence>
<dbReference type="Pfam" id="PF13023">
    <property type="entry name" value="HD_3"/>
    <property type="match status" value="1"/>
</dbReference>
<keyword evidence="6" id="KW-0479">Metal-binding</keyword>
<evidence type="ECO:0000256" key="5">
    <source>
        <dbReference type="ARBA" id="ARBA00012964"/>
    </source>
</evidence>
<accession>A0A1I3F3K1</accession>
<dbReference type="GO" id="GO:0005737">
    <property type="term" value="C:cytoplasm"/>
    <property type="evidence" value="ECO:0007669"/>
    <property type="project" value="TreeGrafter"/>
</dbReference>
<evidence type="ECO:0000256" key="4">
    <source>
        <dbReference type="ARBA" id="ARBA00011738"/>
    </source>
</evidence>
<comment type="catalytic activity">
    <reaction evidence="1">
        <text>a 2'-deoxyribonucleoside 5'-phosphate + H2O = a 2'-deoxyribonucleoside + phosphate</text>
        <dbReference type="Rhea" id="RHEA:36167"/>
        <dbReference type="ChEBI" id="CHEBI:15377"/>
        <dbReference type="ChEBI" id="CHEBI:18274"/>
        <dbReference type="ChEBI" id="CHEBI:43474"/>
        <dbReference type="ChEBI" id="CHEBI:65317"/>
        <dbReference type="EC" id="3.1.3.89"/>
    </reaction>
</comment>
<evidence type="ECO:0000259" key="8">
    <source>
        <dbReference type="SMART" id="SM00471"/>
    </source>
</evidence>
<dbReference type="OrthoDB" id="9796032at2"/>
<evidence type="ECO:0000256" key="7">
    <source>
        <dbReference type="ARBA" id="ARBA00022801"/>
    </source>
</evidence>
<proteinExistence type="predicted"/>
<sequence length="190" mass="20817">MTQPIAPDRLAAILAFLEGAERLKDTLRSGFTSGGRAESTAEHSWRLALMIVLFARELPGVDLERLLKLALVHDLGEAISGDVPAVLQAADDGREARERADMQSLCAPLPEDLRHEMLGLWEEYAAARTPEARLAKGFDKLETILQHAVGATPPDFDHGFNLTYGVERTDAHPLLRAIREAADAATRARM</sequence>
<keyword evidence="7 9" id="KW-0378">Hydrolase</keyword>
<dbReference type="InterPro" id="IPR006674">
    <property type="entry name" value="HD_domain"/>
</dbReference>
<comment type="cofactor">
    <cofactor evidence="3">
        <name>Co(2+)</name>
        <dbReference type="ChEBI" id="CHEBI:48828"/>
    </cofactor>
</comment>
<dbReference type="PANTHER" id="PTHR11845">
    <property type="entry name" value="5'-DEOXYNUCLEOTIDASE HDDC2"/>
    <property type="match status" value="1"/>
</dbReference>
<gene>
    <name evidence="9" type="ORF">SAMN05216258_10447</name>
</gene>
<dbReference type="PANTHER" id="PTHR11845:SF13">
    <property type="entry name" value="5'-DEOXYNUCLEOTIDASE HDDC2"/>
    <property type="match status" value="1"/>
</dbReference>
<dbReference type="STRING" id="1114924.SAMN05216258_10447"/>
<evidence type="ECO:0000256" key="3">
    <source>
        <dbReference type="ARBA" id="ARBA00001941"/>
    </source>
</evidence>
<dbReference type="InterPro" id="IPR039356">
    <property type="entry name" value="YfbR/HDDC2"/>
</dbReference>
<dbReference type="EMBL" id="FOQH01000004">
    <property type="protein sequence ID" value="SFI05819.1"/>
    <property type="molecule type" value="Genomic_DNA"/>
</dbReference>
<dbReference type="GO" id="GO:0046872">
    <property type="term" value="F:metal ion binding"/>
    <property type="evidence" value="ECO:0007669"/>
    <property type="project" value="UniProtKB-KW"/>
</dbReference>
<dbReference type="SMART" id="SM00471">
    <property type="entry name" value="HDc"/>
    <property type="match status" value="1"/>
</dbReference>
<dbReference type="RefSeq" id="WP_092859359.1">
    <property type="nucleotide sequence ID" value="NZ_FOQH01000004.1"/>
</dbReference>
<evidence type="ECO:0000256" key="2">
    <source>
        <dbReference type="ARBA" id="ARBA00001936"/>
    </source>
</evidence>
<dbReference type="GO" id="GO:0002953">
    <property type="term" value="F:5'-deoxynucleotidase activity"/>
    <property type="evidence" value="ECO:0007669"/>
    <property type="project" value="UniProtKB-EC"/>
</dbReference>
<comment type="subunit">
    <text evidence="4">Homodimer.</text>
</comment>
<organism evidence="9 10">
    <name type="scientific">Albimonas pacifica</name>
    <dbReference type="NCBI Taxonomy" id="1114924"/>
    <lineage>
        <taxon>Bacteria</taxon>
        <taxon>Pseudomonadati</taxon>
        <taxon>Pseudomonadota</taxon>
        <taxon>Alphaproteobacteria</taxon>
        <taxon>Rhodobacterales</taxon>
        <taxon>Paracoccaceae</taxon>
        <taxon>Albimonas</taxon>
    </lineage>
</organism>
<dbReference type="EC" id="3.1.3.89" evidence="5"/>
<dbReference type="SUPFAM" id="SSF109604">
    <property type="entry name" value="HD-domain/PDEase-like"/>
    <property type="match status" value="1"/>
</dbReference>
<dbReference type="InterPro" id="IPR003607">
    <property type="entry name" value="HD/PDEase_dom"/>
</dbReference>
<name>A0A1I3F3K1_9RHOB</name>
<feature type="domain" description="HD/PDEase" evidence="8">
    <location>
        <begin position="36"/>
        <end position="153"/>
    </location>
</feature>
<evidence type="ECO:0000313" key="10">
    <source>
        <dbReference type="Proteomes" id="UP000199377"/>
    </source>
</evidence>
<dbReference type="Proteomes" id="UP000199377">
    <property type="component" value="Unassembled WGS sequence"/>
</dbReference>